<accession>A0ACB8RC37</accession>
<sequence>MQHAEARNKVRSHCRHSVNLMAWSVDALQHPCGRASAVGGAAVKARTSARWRLDEVVSGPRMMEKEHYTESSRTAENAERVGCNCNMQTSGASLEDKPRKLATKHLQAKRQQQTSLRVGADLGPHPYDSRSVVTCPTRPARRELGSLGAGYSAGGETSGQPRPRSLEFASRTCALVLMRTHRAREHPRSTHTLILNPVAHPTPEHGNWYPRQRARPVCARISRDLLCGGGWWVVGACGCAGVRSRRAAAPPAARI</sequence>
<dbReference type="EMBL" id="MU276141">
    <property type="protein sequence ID" value="KAI0041138.1"/>
    <property type="molecule type" value="Genomic_DNA"/>
</dbReference>
<name>A0ACB8RC37_9AGAM</name>
<keyword evidence="2" id="KW-1185">Reference proteome</keyword>
<evidence type="ECO:0000313" key="2">
    <source>
        <dbReference type="Proteomes" id="UP000814033"/>
    </source>
</evidence>
<dbReference type="Proteomes" id="UP000814033">
    <property type="component" value="Unassembled WGS sequence"/>
</dbReference>
<proteinExistence type="predicted"/>
<reference evidence="1" key="1">
    <citation type="submission" date="2021-02" db="EMBL/GenBank/DDBJ databases">
        <authorList>
            <consortium name="DOE Joint Genome Institute"/>
            <person name="Ahrendt S."/>
            <person name="Looney B.P."/>
            <person name="Miyauchi S."/>
            <person name="Morin E."/>
            <person name="Drula E."/>
            <person name="Courty P.E."/>
            <person name="Chicoki N."/>
            <person name="Fauchery L."/>
            <person name="Kohler A."/>
            <person name="Kuo A."/>
            <person name="Labutti K."/>
            <person name="Pangilinan J."/>
            <person name="Lipzen A."/>
            <person name="Riley R."/>
            <person name="Andreopoulos W."/>
            <person name="He G."/>
            <person name="Johnson J."/>
            <person name="Barry K.W."/>
            <person name="Grigoriev I.V."/>
            <person name="Nagy L."/>
            <person name="Hibbett D."/>
            <person name="Henrissat B."/>
            <person name="Matheny P.B."/>
            <person name="Labbe J."/>
            <person name="Martin F."/>
        </authorList>
    </citation>
    <scope>NUCLEOTIDE SEQUENCE</scope>
    <source>
        <strain evidence="1">FP105234-sp</strain>
    </source>
</reference>
<comment type="caution">
    <text evidence="1">The sequence shown here is derived from an EMBL/GenBank/DDBJ whole genome shotgun (WGS) entry which is preliminary data.</text>
</comment>
<gene>
    <name evidence="1" type="ORF">FA95DRAFT_768618</name>
</gene>
<protein>
    <submittedName>
        <fullName evidence="1">Uncharacterized protein</fullName>
    </submittedName>
</protein>
<organism evidence="1 2">
    <name type="scientific">Auriscalpium vulgare</name>
    <dbReference type="NCBI Taxonomy" id="40419"/>
    <lineage>
        <taxon>Eukaryota</taxon>
        <taxon>Fungi</taxon>
        <taxon>Dikarya</taxon>
        <taxon>Basidiomycota</taxon>
        <taxon>Agaricomycotina</taxon>
        <taxon>Agaricomycetes</taxon>
        <taxon>Russulales</taxon>
        <taxon>Auriscalpiaceae</taxon>
        <taxon>Auriscalpium</taxon>
    </lineage>
</organism>
<evidence type="ECO:0000313" key="1">
    <source>
        <dbReference type="EMBL" id="KAI0041138.1"/>
    </source>
</evidence>
<reference evidence="1" key="2">
    <citation type="journal article" date="2022" name="New Phytol.">
        <title>Evolutionary transition to the ectomycorrhizal habit in the genomes of a hyperdiverse lineage of mushroom-forming fungi.</title>
        <authorList>
            <person name="Looney B."/>
            <person name="Miyauchi S."/>
            <person name="Morin E."/>
            <person name="Drula E."/>
            <person name="Courty P.E."/>
            <person name="Kohler A."/>
            <person name="Kuo A."/>
            <person name="LaButti K."/>
            <person name="Pangilinan J."/>
            <person name="Lipzen A."/>
            <person name="Riley R."/>
            <person name="Andreopoulos W."/>
            <person name="He G."/>
            <person name="Johnson J."/>
            <person name="Nolan M."/>
            <person name="Tritt A."/>
            <person name="Barry K.W."/>
            <person name="Grigoriev I.V."/>
            <person name="Nagy L.G."/>
            <person name="Hibbett D."/>
            <person name="Henrissat B."/>
            <person name="Matheny P.B."/>
            <person name="Labbe J."/>
            <person name="Martin F.M."/>
        </authorList>
    </citation>
    <scope>NUCLEOTIDE SEQUENCE</scope>
    <source>
        <strain evidence="1">FP105234-sp</strain>
    </source>
</reference>